<evidence type="ECO:0000259" key="1">
    <source>
        <dbReference type="Pfam" id="PF05699"/>
    </source>
</evidence>
<dbReference type="GO" id="GO:0046983">
    <property type="term" value="F:protein dimerization activity"/>
    <property type="evidence" value="ECO:0007669"/>
    <property type="project" value="InterPro"/>
</dbReference>
<feature type="domain" description="HAT C-terminal dimerisation" evidence="1">
    <location>
        <begin position="70"/>
        <end position="125"/>
    </location>
</feature>
<dbReference type="InterPro" id="IPR012337">
    <property type="entry name" value="RNaseH-like_sf"/>
</dbReference>
<reference evidence="2 3" key="1">
    <citation type="submission" date="2019-08" db="EMBL/GenBank/DDBJ databases">
        <title>Whole genome of Aphis craccivora.</title>
        <authorList>
            <person name="Voronova N.V."/>
            <person name="Shulinski R.S."/>
            <person name="Bandarenka Y.V."/>
            <person name="Zhorov D.G."/>
            <person name="Warner D."/>
        </authorList>
    </citation>
    <scope>NUCLEOTIDE SEQUENCE [LARGE SCALE GENOMIC DNA]</scope>
    <source>
        <strain evidence="2">180601</strain>
        <tissue evidence="2">Whole Body</tissue>
    </source>
</reference>
<dbReference type="EMBL" id="VUJU01009292">
    <property type="protein sequence ID" value="KAF0721127.1"/>
    <property type="molecule type" value="Genomic_DNA"/>
</dbReference>
<dbReference type="GO" id="GO:0016874">
    <property type="term" value="F:ligase activity"/>
    <property type="evidence" value="ECO:0007669"/>
    <property type="project" value="UniProtKB-KW"/>
</dbReference>
<proteinExistence type="predicted"/>
<comment type="caution">
    <text evidence="2">The sequence shown here is derived from an EMBL/GenBank/DDBJ whole genome shotgun (WGS) entry which is preliminary data.</text>
</comment>
<dbReference type="PANTHER" id="PTHR46880:SF8">
    <property type="entry name" value="E3 SUMO-PROTEIN LIGASE KIAA1586"/>
    <property type="match status" value="1"/>
</dbReference>
<dbReference type="PANTHER" id="PTHR46880">
    <property type="entry name" value="RAS-ASSOCIATING DOMAIN-CONTAINING PROTEIN"/>
    <property type="match status" value="1"/>
</dbReference>
<dbReference type="SUPFAM" id="SSF53098">
    <property type="entry name" value="Ribonuclease H-like"/>
    <property type="match status" value="1"/>
</dbReference>
<evidence type="ECO:0000313" key="3">
    <source>
        <dbReference type="Proteomes" id="UP000478052"/>
    </source>
</evidence>
<dbReference type="OrthoDB" id="6618088at2759"/>
<accession>A0A6G0W5D6</accession>
<sequence length="169" mass="19442">MQASNVSVRDNQFKDQYTQLLTDLDVLDQTNWPDNCDIQYGDSSVRRLVKIFQVDERSTIRGFREFKDTKNKLCIQDLNPLLTAIKTIAISSSECERAFSTMNNLVTTKRNALSSNHISSLMFINCVGPPVQKFKSESYVLSWMRRGKRSAEEECCPKRNNTEVSEPYL</sequence>
<protein>
    <submittedName>
        <fullName evidence="2">E3 SUMO-protein ligase KIAA1586-like isoform X3</fullName>
    </submittedName>
</protein>
<dbReference type="AlphaFoldDB" id="A0A6G0W5D6"/>
<evidence type="ECO:0000313" key="2">
    <source>
        <dbReference type="EMBL" id="KAF0721127.1"/>
    </source>
</evidence>
<dbReference type="InterPro" id="IPR008906">
    <property type="entry name" value="HATC_C_dom"/>
</dbReference>
<organism evidence="2 3">
    <name type="scientific">Aphis craccivora</name>
    <name type="common">Cowpea aphid</name>
    <dbReference type="NCBI Taxonomy" id="307492"/>
    <lineage>
        <taxon>Eukaryota</taxon>
        <taxon>Metazoa</taxon>
        <taxon>Ecdysozoa</taxon>
        <taxon>Arthropoda</taxon>
        <taxon>Hexapoda</taxon>
        <taxon>Insecta</taxon>
        <taxon>Pterygota</taxon>
        <taxon>Neoptera</taxon>
        <taxon>Paraneoptera</taxon>
        <taxon>Hemiptera</taxon>
        <taxon>Sternorrhyncha</taxon>
        <taxon>Aphidomorpha</taxon>
        <taxon>Aphidoidea</taxon>
        <taxon>Aphididae</taxon>
        <taxon>Aphidini</taxon>
        <taxon>Aphis</taxon>
        <taxon>Aphis</taxon>
    </lineage>
</organism>
<dbReference type="Pfam" id="PF05699">
    <property type="entry name" value="Dimer_Tnp_hAT"/>
    <property type="match status" value="1"/>
</dbReference>
<name>A0A6G0W5D6_APHCR</name>
<dbReference type="Proteomes" id="UP000478052">
    <property type="component" value="Unassembled WGS sequence"/>
</dbReference>
<keyword evidence="2" id="KW-0436">Ligase</keyword>
<gene>
    <name evidence="2" type="ORF">FWK35_00026263</name>
</gene>
<keyword evidence="3" id="KW-1185">Reference proteome</keyword>